<feature type="region of interest" description="Disordered" evidence="1">
    <location>
        <begin position="107"/>
        <end position="137"/>
    </location>
</feature>
<proteinExistence type="predicted"/>
<dbReference type="AlphaFoldDB" id="A0A8H6YM62"/>
<reference evidence="2" key="1">
    <citation type="submission" date="2020-05" db="EMBL/GenBank/DDBJ databases">
        <title>Mycena genomes resolve the evolution of fungal bioluminescence.</title>
        <authorList>
            <person name="Tsai I.J."/>
        </authorList>
    </citation>
    <scope>NUCLEOTIDE SEQUENCE</scope>
    <source>
        <strain evidence="2">160909Yilan</strain>
    </source>
</reference>
<evidence type="ECO:0000313" key="3">
    <source>
        <dbReference type="Proteomes" id="UP000623467"/>
    </source>
</evidence>
<comment type="caution">
    <text evidence="2">The sequence shown here is derived from an EMBL/GenBank/DDBJ whole genome shotgun (WGS) entry which is preliminary data.</text>
</comment>
<evidence type="ECO:0000256" key="1">
    <source>
        <dbReference type="SAM" id="MobiDB-lite"/>
    </source>
</evidence>
<sequence length="383" mass="41310">MFSRSNHHRQEGLTVPPPQEPTFDFSLRAHDDLLSHHRHLESLLDSALATLVLICDFETAASTALPYSPHLLAVIRHLASRIFPMSPLLTATSGSAATAAPDETLPTAQAAAAATSHDTNPATQIPAPAAPDTAATSHDINTATQIPAPAGPETNNITTPQVEVVAAVTPMQRGGHGRLNIRCSRALSELPTSALPDAPSLYVAVIRALMPLAEKNTPQRALLAGAGWTKNRNIVLHAAGGNYTVKFLHKHRDAIWSRLRPLLELTDDSLCPPCDAGNTWHSVVFHDVPVPPNRRTMAWFNGSRSTILGWAKPRSSEGIVHEFSVMCQPEEIPKRNTVSLRLYLSSKADAESLVRDGGFMFGAPCRVSHYVPKSRSPSPSPQV</sequence>
<name>A0A8H6YM62_9AGAR</name>
<dbReference type="EMBL" id="JACAZH010000007">
    <property type="protein sequence ID" value="KAF7363660.1"/>
    <property type="molecule type" value="Genomic_DNA"/>
</dbReference>
<dbReference type="OrthoDB" id="2978701at2759"/>
<keyword evidence="3" id="KW-1185">Reference proteome</keyword>
<evidence type="ECO:0000313" key="2">
    <source>
        <dbReference type="EMBL" id="KAF7363660.1"/>
    </source>
</evidence>
<protein>
    <submittedName>
        <fullName evidence="2">Uncharacterized protein</fullName>
    </submittedName>
</protein>
<feature type="compositionally biased region" description="Low complexity" evidence="1">
    <location>
        <begin position="108"/>
        <end position="136"/>
    </location>
</feature>
<organism evidence="2 3">
    <name type="scientific">Mycena sanguinolenta</name>
    <dbReference type="NCBI Taxonomy" id="230812"/>
    <lineage>
        <taxon>Eukaryota</taxon>
        <taxon>Fungi</taxon>
        <taxon>Dikarya</taxon>
        <taxon>Basidiomycota</taxon>
        <taxon>Agaricomycotina</taxon>
        <taxon>Agaricomycetes</taxon>
        <taxon>Agaricomycetidae</taxon>
        <taxon>Agaricales</taxon>
        <taxon>Marasmiineae</taxon>
        <taxon>Mycenaceae</taxon>
        <taxon>Mycena</taxon>
    </lineage>
</organism>
<feature type="region of interest" description="Disordered" evidence="1">
    <location>
        <begin position="1"/>
        <end position="20"/>
    </location>
</feature>
<gene>
    <name evidence="2" type="ORF">MSAN_01023300</name>
</gene>
<accession>A0A8H6YM62</accession>
<dbReference type="Proteomes" id="UP000623467">
    <property type="component" value="Unassembled WGS sequence"/>
</dbReference>